<accession>A0A858RE59</accession>
<keyword evidence="2" id="KW-1185">Reference proteome</keyword>
<evidence type="ECO:0000313" key="1">
    <source>
        <dbReference type="EMBL" id="QJE94844.1"/>
    </source>
</evidence>
<protein>
    <submittedName>
        <fullName evidence="1">Uncharacterized protein</fullName>
    </submittedName>
</protein>
<dbReference type="RefSeq" id="WP_169453065.1">
    <property type="nucleotide sequence ID" value="NZ_CP051774.1"/>
</dbReference>
<dbReference type="KEGG" id="luo:HHL09_03305"/>
<proteinExistence type="predicted"/>
<sequence>MHANRTSLAKPFGYLSAVALLTCGYVKSEDLTTTDGRTFHEVSVTKVEPDGLSIRHSTGTAKLPVASLPEEVRSRHDLDAEKAAAYEKAKARKYAELEAMLRAAREKEQAKQTPPPVKLPKAFVVAPAEGEGLEIRLQSQAEVKNERAVKLRVELYREDEIAEILGAMEVKARLMVNWQRPDYDSASAEHFRVIVSDAGGNVIQRVTPEYRAPKQAGDGVYVNGIAVDLNQDLGEEFRVRVVDWNANGYADFQVRCEY</sequence>
<gene>
    <name evidence="1" type="ORF">HHL09_03305</name>
</gene>
<name>A0A858RE59_9BACT</name>
<dbReference type="EMBL" id="CP051774">
    <property type="protein sequence ID" value="QJE94844.1"/>
    <property type="molecule type" value="Genomic_DNA"/>
</dbReference>
<evidence type="ECO:0000313" key="2">
    <source>
        <dbReference type="Proteomes" id="UP000501812"/>
    </source>
</evidence>
<organism evidence="1 2">
    <name type="scientific">Luteolibacter luteus</name>
    <dbReference type="NCBI Taxonomy" id="2728835"/>
    <lineage>
        <taxon>Bacteria</taxon>
        <taxon>Pseudomonadati</taxon>
        <taxon>Verrucomicrobiota</taxon>
        <taxon>Verrucomicrobiia</taxon>
        <taxon>Verrucomicrobiales</taxon>
        <taxon>Verrucomicrobiaceae</taxon>
        <taxon>Luteolibacter</taxon>
    </lineage>
</organism>
<reference evidence="1 2" key="1">
    <citation type="submission" date="2020-04" db="EMBL/GenBank/DDBJ databases">
        <title>Luteolibacter sp. G-1-1-1 isolated from soil.</title>
        <authorList>
            <person name="Dahal R.H."/>
        </authorList>
    </citation>
    <scope>NUCLEOTIDE SEQUENCE [LARGE SCALE GENOMIC DNA]</scope>
    <source>
        <strain evidence="1 2">G-1-1-1</strain>
    </source>
</reference>
<dbReference type="Proteomes" id="UP000501812">
    <property type="component" value="Chromosome"/>
</dbReference>
<dbReference type="AlphaFoldDB" id="A0A858RE59"/>